<reference evidence="2 3" key="1">
    <citation type="submission" date="2019-02" db="EMBL/GenBank/DDBJ databases">
        <title>WGS of Pseudoxanthomonas species novum from clinical isolates.</title>
        <authorList>
            <person name="Bernier A.-M."/>
            <person name="Bernard K."/>
            <person name="Vachon A."/>
        </authorList>
    </citation>
    <scope>NUCLEOTIDE SEQUENCE [LARGE SCALE GENOMIC DNA]</scope>
    <source>
        <strain evidence="2 3">NML130969</strain>
    </source>
</reference>
<evidence type="ECO:0000313" key="2">
    <source>
        <dbReference type="EMBL" id="TAA36740.1"/>
    </source>
</evidence>
<dbReference type="OrthoDB" id="8779193at2"/>
<feature type="region of interest" description="Disordered" evidence="1">
    <location>
        <begin position="1"/>
        <end position="24"/>
    </location>
</feature>
<dbReference type="EMBL" id="SHMG01000014">
    <property type="protein sequence ID" value="TAA36740.1"/>
    <property type="molecule type" value="Genomic_DNA"/>
</dbReference>
<gene>
    <name evidence="2" type="ORF">EA655_17960</name>
</gene>
<organism evidence="2 3">
    <name type="scientific">Pseudoxanthomonas winnipegensis</name>
    <dbReference type="NCBI Taxonomy" id="2480810"/>
    <lineage>
        <taxon>Bacteria</taxon>
        <taxon>Pseudomonadati</taxon>
        <taxon>Pseudomonadota</taxon>
        <taxon>Gammaproteobacteria</taxon>
        <taxon>Lysobacterales</taxon>
        <taxon>Lysobacteraceae</taxon>
        <taxon>Pseudoxanthomonas</taxon>
    </lineage>
</organism>
<feature type="compositionally biased region" description="Low complexity" evidence="1">
    <location>
        <begin position="15"/>
        <end position="24"/>
    </location>
</feature>
<protein>
    <submittedName>
        <fullName evidence="2">Uncharacterized protein</fullName>
    </submittedName>
</protein>
<dbReference type="RefSeq" id="WP_130535762.1">
    <property type="nucleotide sequence ID" value="NZ_SHMG01000014.1"/>
</dbReference>
<dbReference type="Proteomes" id="UP000294164">
    <property type="component" value="Unassembled WGS sequence"/>
</dbReference>
<sequence length="173" mass="19110">MPPPTTCNDAGCHQARPAPSAPSGRPIVNMKLKLEFPPAPEFAERHAANIVAATKDVDGTVLDYSMDSLHHVDRILQRMHDDGLPADRIPSTLFRFGCYIGEVALREHPAAWVDPARFVPESSLSFFPFIVLRFPNQAIWAPINLAFQKVELGEQKSVHFSCVAQLDSVLKPA</sequence>
<name>A0A4Q8LX68_9GAMM</name>
<evidence type="ECO:0000256" key="1">
    <source>
        <dbReference type="SAM" id="MobiDB-lite"/>
    </source>
</evidence>
<evidence type="ECO:0000313" key="3">
    <source>
        <dbReference type="Proteomes" id="UP000294164"/>
    </source>
</evidence>
<dbReference type="AlphaFoldDB" id="A0A4Q8LX68"/>
<proteinExistence type="predicted"/>
<accession>A0A4Q8LX68</accession>
<comment type="caution">
    <text evidence="2">The sequence shown here is derived from an EMBL/GenBank/DDBJ whole genome shotgun (WGS) entry which is preliminary data.</text>
</comment>